<evidence type="ECO:0000313" key="11">
    <source>
        <dbReference type="Proteomes" id="UP000029981"/>
    </source>
</evidence>
<dbReference type="OrthoDB" id="2747330at2759"/>
<evidence type="ECO:0000256" key="6">
    <source>
        <dbReference type="PIRSR" id="PIRSR601461-1"/>
    </source>
</evidence>
<dbReference type="InterPro" id="IPR001461">
    <property type="entry name" value="Aspartic_peptidase_A1"/>
</dbReference>
<dbReference type="InterPro" id="IPR034161">
    <property type="entry name" value="Pepsin-like_plant"/>
</dbReference>
<dbReference type="AlphaFoldDB" id="A0A0A0KHK2"/>
<evidence type="ECO:0000256" key="5">
    <source>
        <dbReference type="ARBA" id="ARBA00023180"/>
    </source>
</evidence>
<gene>
    <name evidence="10" type="ORF">Csa_6G454470</name>
</gene>
<comment type="similarity">
    <text evidence="1 7">Belongs to the peptidase A1 family.</text>
</comment>
<feature type="active site" evidence="6">
    <location>
        <position position="100"/>
    </location>
</feature>
<evidence type="ECO:0000256" key="2">
    <source>
        <dbReference type="ARBA" id="ARBA00022670"/>
    </source>
</evidence>
<evidence type="ECO:0000256" key="3">
    <source>
        <dbReference type="ARBA" id="ARBA00022750"/>
    </source>
</evidence>
<dbReference type="PANTHER" id="PTHR47967">
    <property type="entry name" value="OS07G0603500 PROTEIN-RELATED"/>
    <property type="match status" value="1"/>
</dbReference>
<protein>
    <recommendedName>
        <fullName evidence="9">Peptidase A1 domain-containing protein</fullName>
    </recommendedName>
</protein>
<dbReference type="SUPFAM" id="SSF50630">
    <property type="entry name" value="Acid proteases"/>
    <property type="match status" value="1"/>
</dbReference>
<dbReference type="EMBL" id="CM002927">
    <property type="protein sequence ID" value="KGN48299.1"/>
    <property type="molecule type" value="Genomic_DNA"/>
</dbReference>
<reference evidence="10 11" key="3">
    <citation type="journal article" date="2010" name="BMC Genomics">
        <title>Transcriptome sequencing and comparative analysis of cucumber flowers with different sex types.</title>
        <authorList>
            <person name="Guo S."/>
            <person name="Zheng Y."/>
            <person name="Joung J.G."/>
            <person name="Liu S."/>
            <person name="Zhang Z."/>
            <person name="Crasta O.R."/>
            <person name="Sobral B.W."/>
            <person name="Xu Y."/>
            <person name="Huang S."/>
            <person name="Fei Z."/>
        </authorList>
    </citation>
    <scope>NUCLEOTIDE SEQUENCE [LARGE SCALE GENOMIC DNA]</scope>
    <source>
        <strain evidence="11">cv. 9930</strain>
    </source>
</reference>
<dbReference type="PROSITE" id="PS51767">
    <property type="entry name" value="PEPTIDASE_A1"/>
    <property type="match status" value="1"/>
</dbReference>
<keyword evidence="11" id="KW-1185">Reference proteome</keyword>
<keyword evidence="8" id="KW-0732">Signal</keyword>
<dbReference type="Gramene" id="KGN48299">
    <property type="protein sequence ID" value="KGN48299"/>
    <property type="gene ID" value="Csa_6G454470"/>
</dbReference>
<dbReference type="GO" id="GO:0006508">
    <property type="term" value="P:proteolysis"/>
    <property type="evidence" value="ECO:0007669"/>
    <property type="project" value="UniProtKB-KW"/>
</dbReference>
<dbReference type="FunFam" id="2.40.70.10:FF:000120">
    <property type="entry name" value="Aspartic proteinase nepenthesin-2"/>
    <property type="match status" value="1"/>
</dbReference>
<dbReference type="FunFam" id="2.40.70.10:FF:000034">
    <property type="entry name" value="Aspartyl protease family protein"/>
    <property type="match status" value="1"/>
</dbReference>
<sequence length="461" mass="50206">MEFLPIPFLFSIFLLLPTSSSSSTTVLPLTTFPSVSFTDPFKTINLLLSASLNRAQHLKTPQSKSNTSIQNVSLFPRSYGAYSVSLAFGTPPQNLSFIFDTGSSLVWFPCTAGYRCSRCSFPYVDPATISKFVPKLSSSVKVVGCRNPKCAWIFGPNLKSRCRNCNSKSRKCSDSCPGYGLQYGSGATAGILLSETLDLENKRVPDFLVGCSVMSVHQPAGIAGFGRGPESLPSQMRLKRFSHCLVSRGFDDSPVSSPLVLDSGSESDESKTKSFIYAPFRENPSVSNAAFREYYYLSLRRILIGGKPVKFPYKYLVPDSTGNGGAIIDSGSTFTFLDKPIFEAIADELEKQLVKYPRAKDVEAQSGLRPCFNIPKEEESAEFPDVVLKFKGGGKLSLAAENYLAMVTDEGVVCLTMMTDEAVVGGGGGPAIILGAFQQQNVLVEYDLAKQRIGFRKQKCT</sequence>
<dbReference type="Gene3D" id="2.40.70.10">
    <property type="entry name" value="Acid Proteases"/>
    <property type="match status" value="2"/>
</dbReference>
<dbReference type="GO" id="GO:0004190">
    <property type="term" value="F:aspartic-type endopeptidase activity"/>
    <property type="evidence" value="ECO:0007669"/>
    <property type="project" value="UniProtKB-KW"/>
</dbReference>
<evidence type="ECO:0000256" key="4">
    <source>
        <dbReference type="ARBA" id="ARBA00022801"/>
    </source>
</evidence>
<keyword evidence="3 7" id="KW-0064">Aspartyl protease</keyword>
<dbReference type="InterPro" id="IPR021109">
    <property type="entry name" value="Peptidase_aspartic_dom_sf"/>
</dbReference>
<dbReference type="InterPro" id="IPR051708">
    <property type="entry name" value="Plant_Aspart_Prot_A1"/>
</dbReference>
<dbReference type="CDD" id="cd05476">
    <property type="entry name" value="pepsin_A_like_plant"/>
    <property type="match status" value="1"/>
</dbReference>
<reference evidence="10 11" key="2">
    <citation type="journal article" date="2009" name="PLoS ONE">
        <title>An integrated genetic and cytogenetic map of the cucumber genome.</title>
        <authorList>
            <person name="Ren Y."/>
            <person name="Zhang Z."/>
            <person name="Liu J."/>
            <person name="Staub J.E."/>
            <person name="Han Y."/>
            <person name="Cheng Z."/>
            <person name="Li X."/>
            <person name="Lu J."/>
            <person name="Miao H."/>
            <person name="Kang H."/>
            <person name="Xie B."/>
            <person name="Gu X."/>
            <person name="Wang X."/>
            <person name="Du Y."/>
            <person name="Jin W."/>
            <person name="Huang S."/>
        </authorList>
    </citation>
    <scope>NUCLEOTIDE SEQUENCE [LARGE SCALE GENOMIC DNA]</scope>
    <source>
        <strain evidence="11">cv. 9930</strain>
    </source>
</reference>
<accession>A0A0A0KHK2</accession>
<dbReference type="KEGG" id="csv:105435893"/>
<feature type="chain" id="PRO_5001965124" description="Peptidase A1 domain-containing protein" evidence="8">
    <location>
        <begin position="23"/>
        <end position="461"/>
    </location>
</feature>
<evidence type="ECO:0000256" key="1">
    <source>
        <dbReference type="ARBA" id="ARBA00007447"/>
    </source>
</evidence>
<evidence type="ECO:0000313" key="10">
    <source>
        <dbReference type="EMBL" id="KGN48299.1"/>
    </source>
</evidence>
<keyword evidence="4 7" id="KW-0378">Hydrolase</keyword>
<dbReference type="InterPro" id="IPR001969">
    <property type="entry name" value="Aspartic_peptidase_AS"/>
</dbReference>
<evidence type="ECO:0000256" key="8">
    <source>
        <dbReference type="SAM" id="SignalP"/>
    </source>
</evidence>
<dbReference type="PROSITE" id="PS00141">
    <property type="entry name" value="ASP_PROTEASE"/>
    <property type="match status" value="1"/>
</dbReference>
<keyword evidence="2 7" id="KW-0645">Protease</keyword>
<dbReference type="Pfam" id="PF14541">
    <property type="entry name" value="TAXi_C"/>
    <property type="match status" value="1"/>
</dbReference>
<dbReference type="InterPro" id="IPR032799">
    <property type="entry name" value="TAXi_C"/>
</dbReference>
<reference evidence="10 11" key="4">
    <citation type="journal article" date="2011" name="BMC Genomics">
        <title>RNA-Seq improves annotation of protein-coding genes in the cucumber genome.</title>
        <authorList>
            <person name="Li Z."/>
            <person name="Zhang Z."/>
            <person name="Yan P."/>
            <person name="Huang S."/>
            <person name="Fei Z."/>
            <person name="Lin K."/>
        </authorList>
    </citation>
    <scope>NUCLEOTIDE SEQUENCE [LARGE SCALE GENOMIC DNA]</scope>
    <source>
        <strain evidence="11">cv. 9930</strain>
    </source>
</reference>
<evidence type="ECO:0000259" key="9">
    <source>
        <dbReference type="PROSITE" id="PS51767"/>
    </source>
</evidence>
<feature type="signal peptide" evidence="8">
    <location>
        <begin position="1"/>
        <end position="22"/>
    </location>
</feature>
<dbReference type="PRINTS" id="PR00792">
    <property type="entry name" value="PEPSIN"/>
</dbReference>
<dbReference type="eggNOG" id="KOG1339">
    <property type="taxonomic scope" value="Eukaryota"/>
</dbReference>
<organism evidence="10 11">
    <name type="scientific">Cucumis sativus</name>
    <name type="common">Cucumber</name>
    <dbReference type="NCBI Taxonomy" id="3659"/>
    <lineage>
        <taxon>Eukaryota</taxon>
        <taxon>Viridiplantae</taxon>
        <taxon>Streptophyta</taxon>
        <taxon>Embryophyta</taxon>
        <taxon>Tracheophyta</taxon>
        <taxon>Spermatophyta</taxon>
        <taxon>Magnoliopsida</taxon>
        <taxon>eudicotyledons</taxon>
        <taxon>Gunneridae</taxon>
        <taxon>Pentapetalae</taxon>
        <taxon>rosids</taxon>
        <taxon>fabids</taxon>
        <taxon>Cucurbitales</taxon>
        <taxon>Cucurbitaceae</taxon>
        <taxon>Benincaseae</taxon>
        <taxon>Cucumis</taxon>
    </lineage>
</organism>
<proteinExistence type="inferred from homology"/>
<evidence type="ECO:0000256" key="7">
    <source>
        <dbReference type="RuleBase" id="RU000454"/>
    </source>
</evidence>
<keyword evidence="5" id="KW-0325">Glycoprotein</keyword>
<dbReference type="Pfam" id="PF14543">
    <property type="entry name" value="TAXi_N"/>
    <property type="match status" value="1"/>
</dbReference>
<feature type="active site" evidence="6">
    <location>
        <position position="329"/>
    </location>
</feature>
<feature type="domain" description="Peptidase A1" evidence="9">
    <location>
        <begin position="82"/>
        <end position="456"/>
    </location>
</feature>
<dbReference type="PANTHER" id="PTHR47967:SF36">
    <property type="entry name" value="PEPTIDASE A1 DOMAIN-CONTAINING PROTEIN"/>
    <property type="match status" value="1"/>
</dbReference>
<dbReference type="InterPro" id="IPR032861">
    <property type="entry name" value="TAXi_N"/>
</dbReference>
<dbReference type="Proteomes" id="UP000029981">
    <property type="component" value="Chromosome 6"/>
</dbReference>
<reference evidence="10 11" key="1">
    <citation type="journal article" date="2009" name="Nat. Genet.">
        <title>The genome of the cucumber, Cucumis sativus L.</title>
        <authorList>
            <person name="Huang S."/>
            <person name="Li R."/>
            <person name="Zhang Z."/>
            <person name="Li L."/>
            <person name="Gu X."/>
            <person name="Fan W."/>
            <person name="Lucas W.J."/>
            <person name="Wang X."/>
            <person name="Xie B."/>
            <person name="Ni P."/>
            <person name="Ren Y."/>
            <person name="Zhu H."/>
            <person name="Li J."/>
            <person name="Lin K."/>
            <person name="Jin W."/>
            <person name="Fei Z."/>
            <person name="Li G."/>
            <person name="Staub J."/>
            <person name="Kilian A."/>
            <person name="van der Vossen E.A."/>
            <person name="Wu Y."/>
            <person name="Guo J."/>
            <person name="He J."/>
            <person name="Jia Z."/>
            <person name="Ren Y."/>
            <person name="Tian G."/>
            <person name="Lu Y."/>
            <person name="Ruan J."/>
            <person name="Qian W."/>
            <person name="Wang M."/>
            <person name="Huang Q."/>
            <person name="Li B."/>
            <person name="Xuan Z."/>
            <person name="Cao J."/>
            <person name="Asan"/>
            <person name="Wu Z."/>
            <person name="Zhang J."/>
            <person name="Cai Q."/>
            <person name="Bai Y."/>
            <person name="Zhao B."/>
            <person name="Han Y."/>
            <person name="Li Y."/>
            <person name="Li X."/>
            <person name="Wang S."/>
            <person name="Shi Q."/>
            <person name="Liu S."/>
            <person name="Cho W.K."/>
            <person name="Kim J.Y."/>
            <person name="Xu Y."/>
            <person name="Heller-Uszynska K."/>
            <person name="Miao H."/>
            <person name="Cheng Z."/>
            <person name="Zhang S."/>
            <person name="Wu J."/>
            <person name="Yang Y."/>
            <person name="Kang H."/>
            <person name="Li M."/>
            <person name="Liang H."/>
            <person name="Ren X."/>
            <person name="Shi Z."/>
            <person name="Wen M."/>
            <person name="Jian M."/>
            <person name="Yang H."/>
            <person name="Zhang G."/>
            <person name="Yang Z."/>
            <person name="Chen R."/>
            <person name="Liu S."/>
            <person name="Li J."/>
            <person name="Ma L."/>
            <person name="Liu H."/>
            <person name="Zhou Y."/>
            <person name="Zhao J."/>
            <person name="Fang X."/>
            <person name="Li G."/>
            <person name="Fang L."/>
            <person name="Li Y."/>
            <person name="Liu D."/>
            <person name="Zheng H."/>
            <person name="Zhang Y."/>
            <person name="Qin N."/>
            <person name="Li Z."/>
            <person name="Yang G."/>
            <person name="Yang S."/>
            <person name="Bolund L."/>
            <person name="Kristiansen K."/>
            <person name="Zheng H."/>
            <person name="Li S."/>
            <person name="Zhang X."/>
            <person name="Yang H."/>
            <person name="Wang J."/>
            <person name="Sun R."/>
            <person name="Zhang B."/>
            <person name="Jiang S."/>
            <person name="Wang J."/>
            <person name="Du Y."/>
            <person name="Li S."/>
        </authorList>
    </citation>
    <scope>NUCLEOTIDE SEQUENCE [LARGE SCALE GENOMIC DNA]</scope>
    <source>
        <strain evidence="11">cv. 9930</strain>
    </source>
</reference>
<dbReference type="OMA" id="IYENNSH"/>
<dbReference type="InterPro" id="IPR033121">
    <property type="entry name" value="PEPTIDASE_A1"/>
</dbReference>
<name>A0A0A0KHK2_CUCSA</name>